<protein>
    <submittedName>
        <fullName evidence="1">Unannotated protein</fullName>
    </submittedName>
</protein>
<name>A0A6J6YNR5_9ZZZZ</name>
<evidence type="ECO:0000313" key="2">
    <source>
        <dbReference type="EMBL" id="CAB4972825.1"/>
    </source>
</evidence>
<reference evidence="1" key="1">
    <citation type="submission" date="2020-05" db="EMBL/GenBank/DDBJ databases">
        <authorList>
            <person name="Chiriac C."/>
            <person name="Salcher M."/>
            <person name="Ghai R."/>
            <person name="Kavagutti S V."/>
        </authorList>
    </citation>
    <scope>NUCLEOTIDE SEQUENCE</scope>
</reference>
<evidence type="ECO:0000313" key="1">
    <source>
        <dbReference type="EMBL" id="CAB4809914.1"/>
    </source>
</evidence>
<proteinExistence type="predicted"/>
<dbReference type="EMBL" id="CAFAAJ010000094">
    <property type="protein sequence ID" value="CAB4809914.1"/>
    <property type="molecule type" value="Genomic_DNA"/>
</dbReference>
<accession>A0A6J6YNR5</accession>
<sequence length="304" mass="33315">MRLAASRRRPLLRFASLLPLIVTAGASCTSGDSSLVNEPSTRLESDDELAIVAPLPLSSLLFRSAENERIVFARQQELVRRCMEDRGFSYPAVRFVAQPTELTFERPFGVWLHKEAQARGYRGPKGDELDYALDTYVAGLDSAAQSTYLYAFNGVGAVPAGRSFPNGLPAAGTSGCVQLALNKLLGDFASYEGDRVLVQKLVNDAYATAMGDPRVAAALKAWRQCMRATGYDVRTPDEALQTAQSGEVATANEIKQAVADVDCKVKSGLMSSWYRAKQDAEQRLLEENYALAERLRDYRAREAS</sequence>
<organism evidence="1">
    <name type="scientific">freshwater metagenome</name>
    <dbReference type="NCBI Taxonomy" id="449393"/>
    <lineage>
        <taxon>unclassified sequences</taxon>
        <taxon>metagenomes</taxon>
        <taxon>ecological metagenomes</taxon>
    </lineage>
</organism>
<dbReference type="EMBL" id="CAFBON010000001">
    <property type="protein sequence ID" value="CAB4972825.1"/>
    <property type="molecule type" value="Genomic_DNA"/>
</dbReference>
<gene>
    <name evidence="1" type="ORF">UFOPK3001_01478</name>
    <name evidence="2" type="ORF">UFOPK3954_00032</name>
</gene>
<dbReference type="AlphaFoldDB" id="A0A6J6YNR5"/>
<dbReference type="PROSITE" id="PS51257">
    <property type="entry name" value="PROKAR_LIPOPROTEIN"/>
    <property type="match status" value="1"/>
</dbReference>